<evidence type="ECO:0000259" key="1">
    <source>
        <dbReference type="Pfam" id="PF13577"/>
    </source>
</evidence>
<dbReference type="InterPro" id="IPR037401">
    <property type="entry name" value="SnoaL-like"/>
</dbReference>
<dbReference type="Gene3D" id="3.10.450.50">
    <property type="match status" value="1"/>
</dbReference>
<accession>A0A6J4VQQ9</accession>
<dbReference type="AlphaFoldDB" id="A0A6J4VQQ9"/>
<gene>
    <name evidence="2" type="ORF">AVDCRST_MAG87-3867</name>
</gene>
<dbReference type="EMBL" id="CADCWJ010000850">
    <property type="protein sequence ID" value="CAA9585326.1"/>
    <property type="molecule type" value="Genomic_DNA"/>
</dbReference>
<name>A0A6J4VQQ9_9BACT</name>
<proteinExistence type="predicted"/>
<dbReference type="Pfam" id="PF13577">
    <property type="entry name" value="SnoaL_4"/>
    <property type="match status" value="1"/>
</dbReference>
<feature type="domain" description="SnoaL-like" evidence="1">
    <location>
        <begin position="1"/>
        <end position="102"/>
    </location>
</feature>
<protein>
    <recommendedName>
        <fullName evidence="1">SnoaL-like domain-containing protein</fullName>
    </recommendedName>
</protein>
<evidence type="ECO:0000313" key="2">
    <source>
        <dbReference type="EMBL" id="CAA9585326.1"/>
    </source>
</evidence>
<sequence>MDDHRFDDLVALFTGDATATTPGGTARGREAVIAQTTRNHADYAHFQHLITTVLIDLDGDRAVVRANLVATFVRDGSLPELAIGGLLRLQAQRIREGWQLANLEILPLWRHAPG</sequence>
<dbReference type="SUPFAM" id="SSF54427">
    <property type="entry name" value="NTF2-like"/>
    <property type="match status" value="1"/>
</dbReference>
<dbReference type="InterPro" id="IPR032710">
    <property type="entry name" value="NTF2-like_dom_sf"/>
</dbReference>
<organism evidence="2">
    <name type="scientific">uncultured Thermomicrobiales bacterium</name>
    <dbReference type="NCBI Taxonomy" id="1645740"/>
    <lineage>
        <taxon>Bacteria</taxon>
        <taxon>Pseudomonadati</taxon>
        <taxon>Thermomicrobiota</taxon>
        <taxon>Thermomicrobia</taxon>
        <taxon>Thermomicrobiales</taxon>
        <taxon>environmental samples</taxon>
    </lineage>
</organism>
<reference evidence="2" key="1">
    <citation type="submission" date="2020-02" db="EMBL/GenBank/DDBJ databases">
        <authorList>
            <person name="Meier V. D."/>
        </authorList>
    </citation>
    <scope>NUCLEOTIDE SEQUENCE</scope>
    <source>
        <strain evidence="2">AVDCRST_MAG87</strain>
    </source>
</reference>